<comment type="caution">
    <text evidence="1">The sequence shown here is derived from an EMBL/GenBank/DDBJ whole genome shotgun (WGS) entry which is preliminary data.</text>
</comment>
<gene>
    <name evidence="1" type="ORF">HMPREF0653_00339</name>
</gene>
<reference evidence="1 2" key="1">
    <citation type="submission" date="2013-06" db="EMBL/GenBank/DDBJ databases">
        <authorList>
            <person name="Weinstock G."/>
            <person name="Sodergren E."/>
            <person name="Lobos E.A."/>
            <person name="Fulton L."/>
            <person name="Fulton R."/>
            <person name="Courtney L."/>
            <person name="Fronick C."/>
            <person name="O'Laughlin M."/>
            <person name="Godfrey J."/>
            <person name="Wilson R.M."/>
            <person name="Miner T."/>
            <person name="Farmer C."/>
            <person name="Delehaunty K."/>
            <person name="Cordes M."/>
            <person name="Minx P."/>
            <person name="Tomlinson C."/>
            <person name="Chen J."/>
            <person name="Wollam A."/>
            <person name="Pepin K.H."/>
            <person name="Bhonagiri V."/>
            <person name="Zhang X."/>
            <person name="Warren W."/>
            <person name="Mitreva M."/>
            <person name="Mardis E.R."/>
            <person name="Wilson R.K."/>
        </authorList>
    </citation>
    <scope>NUCLEOTIDE SEQUENCE [LARGE SCALE GENOMIC DNA]</scope>
    <source>
        <strain evidence="1 2">ATCC 29426</strain>
    </source>
</reference>
<keyword evidence="2" id="KW-1185">Reference proteome</keyword>
<sequence>MKRKTIGFEKEIVFSAQYFQAIRYKKIPTTMGCRDYYSFA</sequence>
<accession>A0ABN0NUT9</accession>
<evidence type="ECO:0000313" key="1">
    <source>
        <dbReference type="EMBL" id="ERJ80580.1"/>
    </source>
</evidence>
<protein>
    <submittedName>
        <fullName evidence="1">Uncharacterized protein</fullName>
    </submittedName>
</protein>
<dbReference type="Proteomes" id="UP000016660">
    <property type="component" value="Unassembled WGS sequence"/>
</dbReference>
<name>A0ABN0NUT9_9BACT</name>
<proteinExistence type="predicted"/>
<organism evidence="1 2">
    <name type="scientific">Prevotella disiens JCM 6334 = ATCC 29426</name>
    <dbReference type="NCBI Taxonomy" id="1235811"/>
    <lineage>
        <taxon>Bacteria</taxon>
        <taxon>Pseudomonadati</taxon>
        <taxon>Bacteroidota</taxon>
        <taxon>Bacteroidia</taxon>
        <taxon>Bacteroidales</taxon>
        <taxon>Prevotellaceae</taxon>
        <taxon>Prevotella</taxon>
    </lineage>
</organism>
<dbReference type="EMBL" id="AWUY01000024">
    <property type="protein sequence ID" value="ERJ80580.1"/>
    <property type="molecule type" value="Genomic_DNA"/>
</dbReference>
<evidence type="ECO:0000313" key="2">
    <source>
        <dbReference type="Proteomes" id="UP000016660"/>
    </source>
</evidence>